<gene>
    <name evidence="1" type="ORF">DAPPUDRAFT_274703</name>
</gene>
<name>E9I4L6_DAPPU</name>
<accession>E9I4L6</accession>
<dbReference type="HOGENOM" id="CLU_1462759_0_0_1"/>
<evidence type="ECO:0000313" key="1">
    <source>
        <dbReference type="EMBL" id="EFX61064.1"/>
    </source>
</evidence>
<protein>
    <submittedName>
        <fullName evidence="1">Uncharacterized protein</fullName>
    </submittedName>
</protein>
<dbReference type="EMBL" id="GL735095">
    <property type="protein sequence ID" value="EFX61064.1"/>
    <property type="molecule type" value="Genomic_DNA"/>
</dbReference>
<dbReference type="KEGG" id="dpx:DAPPUDRAFT_274703"/>
<reference evidence="1 2" key="1">
    <citation type="journal article" date="2011" name="Science">
        <title>The ecoresponsive genome of Daphnia pulex.</title>
        <authorList>
            <person name="Colbourne J.K."/>
            <person name="Pfrender M.E."/>
            <person name="Gilbert D."/>
            <person name="Thomas W.K."/>
            <person name="Tucker A."/>
            <person name="Oakley T.H."/>
            <person name="Tokishita S."/>
            <person name="Aerts A."/>
            <person name="Arnold G.J."/>
            <person name="Basu M.K."/>
            <person name="Bauer D.J."/>
            <person name="Caceres C.E."/>
            <person name="Carmel L."/>
            <person name="Casola C."/>
            <person name="Choi J.H."/>
            <person name="Detter J.C."/>
            <person name="Dong Q."/>
            <person name="Dusheyko S."/>
            <person name="Eads B.D."/>
            <person name="Frohlich T."/>
            <person name="Geiler-Samerotte K.A."/>
            <person name="Gerlach D."/>
            <person name="Hatcher P."/>
            <person name="Jogdeo S."/>
            <person name="Krijgsveld J."/>
            <person name="Kriventseva E.V."/>
            <person name="Kultz D."/>
            <person name="Laforsch C."/>
            <person name="Lindquist E."/>
            <person name="Lopez J."/>
            <person name="Manak J.R."/>
            <person name="Muller J."/>
            <person name="Pangilinan J."/>
            <person name="Patwardhan R.P."/>
            <person name="Pitluck S."/>
            <person name="Pritham E.J."/>
            <person name="Rechtsteiner A."/>
            <person name="Rho M."/>
            <person name="Rogozin I.B."/>
            <person name="Sakarya O."/>
            <person name="Salamov A."/>
            <person name="Schaack S."/>
            <person name="Shapiro H."/>
            <person name="Shiga Y."/>
            <person name="Skalitzky C."/>
            <person name="Smith Z."/>
            <person name="Souvorov A."/>
            <person name="Sung W."/>
            <person name="Tang Z."/>
            <person name="Tsuchiya D."/>
            <person name="Tu H."/>
            <person name="Vos H."/>
            <person name="Wang M."/>
            <person name="Wolf Y.I."/>
            <person name="Yamagata H."/>
            <person name="Yamada T."/>
            <person name="Ye Y."/>
            <person name="Shaw J.R."/>
            <person name="Andrews J."/>
            <person name="Crease T.J."/>
            <person name="Tang H."/>
            <person name="Lucas S.M."/>
            <person name="Robertson H.M."/>
            <person name="Bork P."/>
            <person name="Koonin E.V."/>
            <person name="Zdobnov E.M."/>
            <person name="Grigoriev I.V."/>
            <person name="Lynch M."/>
            <person name="Boore J.L."/>
        </authorList>
    </citation>
    <scope>NUCLEOTIDE SEQUENCE [LARGE SCALE GENOMIC DNA]</scope>
</reference>
<dbReference type="OrthoDB" id="8191755at2759"/>
<dbReference type="InParanoid" id="E9I4L6"/>
<evidence type="ECO:0000313" key="2">
    <source>
        <dbReference type="Proteomes" id="UP000000305"/>
    </source>
</evidence>
<organism evidence="1 2">
    <name type="scientific">Daphnia pulex</name>
    <name type="common">Water flea</name>
    <dbReference type="NCBI Taxonomy" id="6669"/>
    <lineage>
        <taxon>Eukaryota</taxon>
        <taxon>Metazoa</taxon>
        <taxon>Ecdysozoa</taxon>
        <taxon>Arthropoda</taxon>
        <taxon>Crustacea</taxon>
        <taxon>Branchiopoda</taxon>
        <taxon>Diplostraca</taxon>
        <taxon>Cladocera</taxon>
        <taxon>Anomopoda</taxon>
        <taxon>Daphniidae</taxon>
        <taxon>Daphnia</taxon>
    </lineage>
</organism>
<proteinExistence type="predicted"/>
<keyword evidence="2" id="KW-1185">Reference proteome</keyword>
<dbReference type="Proteomes" id="UP000000305">
    <property type="component" value="Unassembled WGS sequence"/>
</dbReference>
<sequence>MYCPSPSTLQYLPQESPFNHSLSFHVHFKEYFLNGAPLGSAGSSNKSGWMSDQDFVFFMKHFIQHVRLSKENEYNSPLTVGEAVSGLTSIVWKTKVKHVSQYHTNEKVQLNRFHPCAAYTVTCHLYSQTVNPKKNTYEIELYLVWHRQSTTLSGGEISVKPENHHRPFAIWGSVDGSDKFKLKAD</sequence>
<dbReference type="AlphaFoldDB" id="E9I4L6"/>